<protein>
    <submittedName>
        <fullName evidence="1">Uncharacterized protein</fullName>
    </submittedName>
</protein>
<keyword evidence="2" id="KW-1185">Reference proteome</keyword>
<evidence type="ECO:0000313" key="2">
    <source>
        <dbReference type="Proteomes" id="UP000287144"/>
    </source>
</evidence>
<dbReference type="AlphaFoldDB" id="A0A428TL61"/>
<reference evidence="1 2" key="1">
    <citation type="submission" date="2017-06" db="EMBL/GenBank/DDBJ databases">
        <title>Comparative genomic analysis of Ambrosia Fusariam Clade fungi.</title>
        <authorList>
            <person name="Stajich J.E."/>
            <person name="Carrillo J."/>
            <person name="Kijimoto T."/>
            <person name="Eskalen A."/>
            <person name="O'Donnell K."/>
            <person name="Kasson M."/>
        </authorList>
    </citation>
    <scope>NUCLEOTIDE SEQUENCE [LARGE SCALE GENOMIC DNA]</scope>
    <source>
        <strain evidence="1 2">NRRL62579</strain>
    </source>
</reference>
<dbReference type="EMBL" id="NKCK01000073">
    <property type="protein sequence ID" value="RSM02731.1"/>
    <property type="molecule type" value="Genomic_DNA"/>
</dbReference>
<organism evidence="1 2">
    <name type="scientific">Fusarium oligoseptatum</name>
    <dbReference type="NCBI Taxonomy" id="2604345"/>
    <lineage>
        <taxon>Eukaryota</taxon>
        <taxon>Fungi</taxon>
        <taxon>Dikarya</taxon>
        <taxon>Ascomycota</taxon>
        <taxon>Pezizomycotina</taxon>
        <taxon>Sordariomycetes</taxon>
        <taxon>Hypocreomycetidae</taxon>
        <taxon>Hypocreales</taxon>
        <taxon>Nectriaceae</taxon>
        <taxon>Fusarium</taxon>
        <taxon>Fusarium solani species complex</taxon>
    </lineage>
</organism>
<accession>A0A428TL61</accession>
<name>A0A428TL61_9HYPO</name>
<gene>
    <name evidence="1" type="ORF">CEP52_007807</name>
</gene>
<dbReference type="Proteomes" id="UP000287144">
    <property type="component" value="Unassembled WGS sequence"/>
</dbReference>
<proteinExistence type="predicted"/>
<evidence type="ECO:0000313" key="1">
    <source>
        <dbReference type="EMBL" id="RSM02731.1"/>
    </source>
</evidence>
<comment type="caution">
    <text evidence="1">The sequence shown here is derived from an EMBL/GenBank/DDBJ whole genome shotgun (WGS) entry which is preliminary data.</text>
</comment>
<sequence length="94" mass="10758">MAYIKPHALPSRSTKTTSAIRFHSTENPKPLIHFQLTSLAYLAVISLRSLPELDTTNRRPSSYRPHRYTCTSHALHASHGNPYIVTYLHRLFNS</sequence>